<proteinExistence type="predicted"/>
<organism evidence="2">
    <name type="scientific">Culex pipiens</name>
    <name type="common">House mosquito</name>
    <dbReference type="NCBI Taxonomy" id="7175"/>
    <lineage>
        <taxon>Eukaryota</taxon>
        <taxon>Metazoa</taxon>
        <taxon>Ecdysozoa</taxon>
        <taxon>Arthropoda</taxon>
        <taxon>Hexapoda</taxon>
        <taxon>Insecta</taxon>
        <taxon>Pterygota</taxon>
        <taxon>Neoptera</taxon>
        <taxon>Endopterygota</taxon>
        <taxon>Diptera</taxon>
        <taxon>Nematocera</taxon>
        <taxon>Culicoidea</taxon>
        <taxon>Culicidae</taxon>
        <taxon>Culicinae</taxon>
        <taxon>Culicini</taxon>
        <taxon>Culex</taxon>
        <taxon>Culex</taxon>
    </lineage>
</organism>
<name>A0A8D8MS61_CULPI</name>
<feature type="compositionally biased region" description="Polar residues" evidence="1">
    <location>
        <begin position="12"/>
        <end position="22"/>
    </location>
</feature>
<evidence type="ECO:0000313" key="2">
    <source>
        <dbReference type="EMBL" id="CAG6539076.1"/>
    </source>
</evidence>
<dbReference type="AlphaFoldDB" id="A0A8D8MS61"/>
<reference evidence="2" key="1">
    <citation type="submission" date="2021-05" db="EMBL/GenBank/DDBJ databases">
        <authorList>
            <person name="Alioto T."/>
            <person name="Alioto T."/>
            <person name="Gomez Garrido J."/>
        </authorList>
    </citation>
    <scope>NUCLEOTIDE SEQUENCE</scope>
</reference>
<dbReference type="EMBL" id="HBUE01051045">
    <property type="protein sequence ID" value="CAG6464430.1"/>
    <property type="molecule type" value="Transcribed_RNA"/>
</dbReference>
<feature type="region of interest" description="Disordered" evidence="1">
    <location>
        <begin position="1"/>
        <end position="32"/>
    </location>
</feature>
<dbReference type="EMBL" id="HBUE01326432">
    <property type="protein sequence ID" value="CAG6591094.1"/>
    <property type="molecule type" value="Transcribed_RNA"/>
</dbReference>
<dbReference type="EMBL" id="HBUE01219852">
    <property type="protein sequence ID" value="CAG6539076.1"/>
    <property type="molecule type" value="Transcribed_RNA"/>
</dbReference>
<dbReference type="EMBL" id="HBUE01326433">
    <property type="protein sequence ID" value="CAG6591095.1"/>
    <property type="molecule type" value="Transcribed_RNA"/>
</dbReference>
<sequence length="115" mass="12260">MRPPGPERGTAGTESGTESASRFPTAETGSPFAGRCCNCTGTFPTGVCTLLRWRNWPDRPPATVALPPPTGSVLNGDGFRCTERVAYVLSSRTLRCNPSDPLAPVLPRSSELRLV</sequence>
<accession>A0A8D8MS61</accession>
<dbReference type="EMBL" id="HBUE01219851">
    <property type="protein sequence ID" value="CAG6539075.1"/>
    <property type="molecule type" value="Transcribed_RNA"/>
</dbReference>
<evidence type="ECO:0000256" key="1">
    <source>
        <dbReference type="SAM" id="MobiDB-lite"/>
    </source>
</evidence>
<protein>
    <submittedName>
        <fullName evidence="2">(northern house mosquito) hypothetical protein</fullName>
    </submittedName>
</protein>